<evidence type="ECO:0000256" key="1">
    <source>
        <dbReference type="ARBA" id="ARBA00023027"/>
    </source>
</evidence>
<keyword evidence="1" id="KW-0520">NAD</keyword>
<accession>A0A3D9L1S7</accession>
<proteinExistence type="predicted"/>
<dbReference type="RefSeq" id="WP_115868517.1">
    <property type="nucleotide sequence ID" value="NZ_QREG01000011.1"/>
</dbReference>
<name>A0A3D9L1S7_MARFU</name>
<dbReference type="PANTHER" id="PTHR43574">
    <property type="entry name" value="EPIMERASE-RELATED"/>
    <property type="match status" value="1"/>
</dbReference>
<gene>
    <name evidence="3" type="ORF">C7460_111137</name>
</gene>
<reference evidence="3 4" key="1">
    <citation type="submission" date="2018-07" db="EMBL/GenBank/DDBJ databases">
        <title>Genomic Encyclopedia of Type Strains, Phase IV (KMG-IV): sequencing the most valuable type-strain genomes for metagenomic binning, comparative biology and taxonomic classification.</title>
        <authorList>
            <person name="Goeker M."/>
        </authorList>
    </citation>
    <scope>NUCLEOTIDE SEQUENCE [LARGE SCALE GENOMIC DNA]</scope>
    <source>
        <strain evidence="3 4">DSM 4134</strain>
    </source>
</reference>
<evidence type="ECO:0000259" key="2">
    <source>
        <dbReference type="Pfam" id="PF01370"/>
    </source>
</evidence>
<dbReference type="OrthoDB" id="9811743at2"/>
<dbReference type="PRINTS" id="PR01713">
    <property type="entry name" value="NUCEPIMERASE"/>
</dbReference>
<dbReference type="Gene3D" id="3.90.25.10">
    <property type="entry name" value="UDP-galactose 4-epimerase, domain 1"/>
    <property type="match status" value="1"/>
</dbReference>
<evidence type="ECO:0000313" key="3">
    <source>
        <dbReference type="EMBL" id="RED97995.1"/>
    </source>
</evidence>
<sequence>MSKKVLVTGAAGFIGFHTVSKLIASTDYQIVGLDNINDYYPMTLKFERLKALGIHPDFIRYGKKTGSKLNNRFDFIRMDLADEKSLTELFQSAGFDYVIHLAAQAGVRYSIDNPNAYIQSNVVGFNHILEACRTYPVEHLAYASSSSVYGLNKEQPFSVDHKVDQPASLYAATKKSNELMAHTYSHLFKIPTTGLRFFTVYGPWGRPDMAPMLFAKAIMNGDPINVYNNGKMSRDFTYVDDIVNGVCGVVEAVPDENENGLPYRIFNIGNSSPVQLMEFIEVLGQALGKEVQMNFMPMQDGDVVSTYADISQLREVIGYEPKTDIKTGVGEFVEWYKQFYK</sequence>
<dbReference type="SUPFAM" id="SSF51735">
    <property type="entry name" value="NAD(P)-binding Rossmann-fold domains"/>
    <property type="match status" value="1"/>
</dbReference>
<dbReference type="Proteomes" id="UP000256779">
    <property type="component" value="Unassembled WGS sequence"/>
</dbReference>
<dbReference type="Pfam" id="PF01370">
    <property type="entry name" value="Epimerase"/>
    <property type="match status" value="1"/>
</dbReference>
<organism evidence="3 4">
    <name type="scientific">Marinoscillum furvescens DSM 4134</name>
    <dbReference type="NCBI Taxonomy" id="1122208"/>
    <lineage>
        <taxon>Bacteria</taxon>
        <taxon>Pseudomonadati</taxon>
        <taxon>Bacteroidota</taxon>
        <taxon>Cytophagia</taxon>
        <taxon>Cytophagales</taxon>
        <taxon>Reichenbachiellaceae</taxon>
        <taxon>Marinoscillum</taxon>
    </lineage>
</organism>
<dbReference type="InterPro" id="IPR036291">
    <property type="entry name" value="NAD(P)-bd_dom_sf"/>
</dbReference>
<dbReference type="InterPro" id="IPR001509">
    <property type="entry name" value="Epimerase_deHydtase"/>
</dbReference>
<comment type="caution">
    <text evidence="3">The sequence shown here is derived from an EMBL/GenBank/DDBJ whole genome shotgun (WGS) entry which is preliminary data.</text>
</comment>
<evidence type="ECO:0000313" key="4">
    <source>
        <dbReference type="Proteomes" id="UP000256779"/>
    </source>
</evidence>
<dbReference type="EMBL" id="QREG01000011">
    <property type="protein sequence ID" value="RED97995.1"/>
    <property type="molecule type" value="Genomic_DNA"/>
</dbReference>
<dbReference type="AlphaFoldDB" id="A0A3D9L1S7"/>
<protein>
    <submittedName>
        <fullName evidence="3">UDP-glucuronate 4-epimerase</fullName>
    </submittedName>
</protein>
<feature type="domain" description="NAD-dependent epimerase/dehydratase" evidence="2">
    <location>
        <begin position="5"/>
        <end position="269"/>
    </location>
</feature>
<keyword evidence="4" id="KW-1185">Reference proteome</keyword>
<dbReference type="Gene3D" id="3.40.50.720">
    <property type="entry name" value="NAD(P)-binding Rossmann-like Domain"/>
    <property type="match status" value="1"/>
</dbReference>